<evidence type="ECO:0000313" key="1">
    <source>
        <dbReference type="EMBL" id="SVD65571.1"/>
    </source>
</evidence>
<dbReference type="SUPFAM" id="SSF69304">
    <property type="entry name" value="Tricorn protease N-terminal domain"/>
    <property type="match status" value="1"/>
</dbReference>
<reference evidence="1" key="1">
    <citation type="submission" date="2018-05" db="EMBL/GenBank/DDBJ databases">
        <authorList>
            <person name="Lanie J.A."/>
            <person name="Ng W.-L."/>
            <person name="Kazmierczak K.M."/>
            <person name="Andrzejewski T.M."/>
            <person name="Davidsen T.M."/>
            <person name="Wayne K.J."/>
            <person name="Tettelin H."/>
            <person name="Glass J.I."/>
            <person name="Rusch D."/>
            <person name="Podicherti R."/>
            <person name="Tsui H.-C.T."/>
            <person name="Winkler M.E."/>
        </authorList>
    </citation>
    <scope>NUCLEOTIDE SEQUENCE</scope>
</reference>
<organism evidence="1">
    <name type="scientific">marine metagenome</name>
    <dbReference type="NCBI Taxonomy" id="408172"/>
    <lineage>
        <taxon>unclassified sequences</taxon>
        <taxon>metagenomes</taxon>
        <taxon>ecological metagenomes</taxon>
    </lineage>
</organism>
<name>A0A382X5N0_9ZZZZ</name>
<protein>
    <submittedName>
        <fullName evidence="1">Uncharacterized protein</fullName>
    </submittedName>
</protein>
<dbReference type="EMBL" id="UINC01164624">
    <property type="protein sequence ID" value="SVD65571.1"/>
    <property type="molecule type" value="Genomic_DNA"/>
</dbReference>
<feature type="non-terminal residue" evidence="1">
    <location>
        <position position="273"/>
    </location>
</feature>
<proteinExistence type="predicted"/>
<feature type="non-terminal residue" evidence="1">
    <location>
        <position position="1"/>
    </location>
</feature>
<sequence length="273" mass="30435">EIAGFMWKTDDSLLVTPARRIAGANYSFPTGELMRVDVSTGQVEPLQAGFALHSLPDDPDHILTTGSFDRFNVAYKLNIRNGRRQQIARGAAPRGSFTVNAAGEIAFSIGTNSENETEVHVRKKSKWELVHRHGYSRMGWTPIGPGPGENSHFTRDSRGASTGGLGLYDALTDEHQLIFRHPVVDLGSLVWDFGRKQAWGIRSNHHYPKLHYLNTSHPLARQHASLSKVYPEANIRFTSSTRDHNQSIALVSSDRRPGDFVFLDAKARKIEPL</sequence>
<accession>A0A382X5N0</accession>
<dbReference type="AlphaFoldDB" id="A0A382X5N0"/>
<gene>
    <name evidence="1" type="ORF">METZ01_LOCUS418425</name>
</gene>